<feature type="domain" description="Choice-of-anchor I" evidence="3">
    <location>
        <begin position="65"/>
        <end position="558"/>
    </location>
</feature>
<dbReference type="PROSITE" id="PS51318">
    <property type="entry name" value="TAT"/>
    <property type="match status" value="1"/>
</dbReference>
<dbReference type="SUPFAM" id="SSF75011">
    <property type="entry name" value="3-carboxy-cis,cis-mucoante lactonizing enzyme"/>
    <property type="match status" value="1"/>
</dbReference>
<accession>A0AB35MJV9</accession>
<proteinExistence type="predicted"/>
<evidence type="ECO:0000259" key="3">
    <source>
        <dbReference type="Pfam" id="PF22494"/>
    </source>
</evidence>
<dbReference type="PANTHER" id="PTHR46928:SF1">
    <property type="entry name" value="MESENCHYME-SPECIFIC CELL SURFACE GLYCOPROTEIN"/>
    <property type="match status" value="1"/>
</dbReference>
<protein>
    <submittedName>
        <fullName evidence="4">Choice-of-anchor I family protein</fullName>
    </submittedName>
</protein>
<dbReference type="InterPro" id="IPR015943">
    <property type="entry name" value="WD40/YVTN_repeat-like_dom_sf"/>
</dbReference>
<keyword evidence="2" id="KW-0732">Signal</keyword>
<dbReference type="Proteomes" id="UP001172756">
    <property type="component" value="Unassembled WGS sequence"/>
</dbReference>
<dbReference type="Gene3D" id="2.130.10.10">
    <property type="entry name" value="YVTN repeat-like/Quinoprotein amine dehydrogenase"/>
    <property type="match status" value="1"/>
</dbReference>
<dbReference type="InterPro" id="IPR055188">
    <property type="entry name" value="Choice_anch_I"/>
</dbReference>
<evidence type="ECO:0000256" key="1">
    <source>
        <dbReference type="SAM" id="MobiDB-lite"/>
    </source>
</evidence>
<dbReference type="InterPro" id="IPR006311">
    <property type="entry name" value="TAT_signal"/>
</dbReference>
<organism evidence="4 5">
    <name type="scientific">Demequina lignilytica</name>
    <dbReference type="NCBI Taxonomy" id="3051663"/>
    <lineage>
        <taxon>Bacteria</taxon>
        <taxon>Bacillati</taxon>
        <taxon>Actinomycetota</taxon>
        <taxon>Actinomycetes</taxon>
        <taxon>Micrococcales</taxon>
        <taxon>Demequinaceae</taxon>
        <taxon>Demequina</taxon>
    </lineage>
</organism>
<evidence type="ECO:0000313" key="4">
    <source>
        <dbReference type="EMBL" id="MDN4484048.1"/>
    </source>
</evidence>
<evidence type="ECO:0000313" key="5">
    <source>
        <dbReference type="Proteomes" id="UP001172756"/>
    </source>
</evidence>
<comment type="caution">
    <text evidence="4">The sequence shown here is derived from an EMBL/GenBank/DDBJ whole genome shotgun (WGS) entry which is preliminary data.</text>
</comment>
<name>A0AB35MJV9_9MICO</name>
<reference evidence="4 5" key="1">
    <citation type="submission" date="2023-06" db="EMBL/GenBank/DDBJ databases">
        <title>SYSU T0a273.</title>
        <authorList>
            <person name="Gao L."/>
            <person name="Fang B.-Z."/>
            <person name="Li W.-J."/>
        </authorList>
    </citation>
    <scope>NUCLEOTIDE SEQUENCE [LARGE SCALE GENOMIC DNA]</scope>
    <source>
        <strain evidence="4 5">SYSU T0a273</strain>
    </source>
</reference>
<feature type="signal peptide" evidence="2">
    <location>
        <begin position="1"/>
        <end position="33"/>
    </location>
</feature>
<feature type="compositionally biased region" description="Basic and acidic residues" evidence="1">
    <location>
        <begin position="456"/>
        <end position="466"/>
    </location>
</feature>
<feature type="region of interest" description="Disordered" evidence="1">
    <location>
        <begin position="447"/>
        <end position="469"/>
    </location>
</feature>
<gene>
    <name evidence="4" type="ORF">QQ002_10905</name>
</gene>
<dbReference type="Pfam" id="PF22494">
    <property type="entry name" value="choice_anch_I"/>
    <property type="match status" value="1"/>
</dbReference>
<dbReference type="RefSeq" id="WP_301160733.1">
    <property type="nucleotide sequence ID" value="NZ_JAUHQB010000008.1"/>
</dbReference>
<dbReference type="AlphaFoldDB" id="A0AB35MJV9"/>
<evidence type="ECO:0000256" key="2">
    <source>
        <dbReference type="SAM" id="SignalP"/>
    </source>
</evidence>
<feature type="chain" id="PRO_5044341853" evidence="2">
    <location>
        <begin position="34"/>
        <end position="564"/>
    </location>
</feature>
<sequence length="564" mass="57972">MSSVPAPRPTGRRVLAACAVAAAGAAVAVPASAAVVDDPISWSAPSAKVALSPAGSYETAVFDESAAEIVAFHAASAQLYSVDANEGKITVLDASDPADPTFLYALSAAGVPVAGGGAIPAGSEANSVAVRADGLVAVAVEAPTKTDAGWVAFFDADGSALGAVEVGAQPDMVTITPDGTMAVTADEGEPNDDYDVDPEGTVSVIDLPADVAAPAQTDVRTADFHAFEGDALPDGVRVFMGIEGIDHPVSRNLEPEYVAVDAGSSTAYVSVQEANAVAVVDLATATVTELLPLGSKDHSTVKNGIDPSDRDDAIAIQQVPVRGMYQPDSIAVYTAVNGTTYLVTANEGDSRDDWGATEESVRVKDLGDDGLAPLCEGVLTEDQLEDETMGRLTVSSVEGLSADGSCYEELYSFGSRSFSVWTTDGDLIFDSGDEFEQITAAALPDFFNSSNDETELDSRSDAKGPEPEGVTIGQVGTTTYAFIGLERVGGVMVYDITNPHASRFVTYVNNRDFLADPESSAARDLGPEGLAFIAASDSPTGVPLLAVGNEVSGTTTLFTVAATK</sequence>
<dbReference type="InterPro" id="IPR052956">
    <property type="entry name" value="Mesenchyme-surface_protein"/>
</dbReference>
<dbReference type="PANTHER" id="PTHR46928">
    <property type="entry name" value="MESENCHYME-SPECIFIC CELL SURFACE GLYCOPROTEIN"/>
    <property type="match status" value="1"/>
</dbReference>
<dbReference type="NCBIfam" id="NF038117">
    <property type="entry name" value="choice_anch_I"/>
    <property type="match status" value="1"/>
</dbReference>
<dbReference type="EMBL" id="JAUHQB010000008">
    <property type="protein sequence ID" value="MDN4484048.1"/>
    <property type="molecule type" value="Genomic_DNA"/>
</dbReference>